<keyword evidence="3" id="KW-0808">Transferase</keyword>
<comment type="cofactor">
    <cofactor evidence="1">
        <name>pyridoxal 5'-phosphate</name>
        <dbReference type="ChEBI" id="CHEBI:597326"/>
    </cofactor>
</comment>
<dbReference type="Pfam" id="PF00202">
    <property type="entry name" value="Aminotran_3"/>
    <property type="match status" value="1"/>
</dbReference>
<evidence type="ECO:0000313" key="6">
    <source>
        <dbReference type="EMBL" id="MFD2998998.1"/>
    </source>
</evidence>
<dbReference type="PIRSF" id="PIRSF000521">
    <property type="entry name" value="Transaminase_4ab_Lys_Orn"/>
    <property type="match status" value="1"/>
</dbReference>
<dbReference type="InterPro" id="IPR050103">
    <property type="entry name" value="Class-III_PLP-dep_AT"/>
</dbReference>
<evidence type="ECO:0000256" key="5">
    <source>
        <dbReference type="RuleBase" id="RU003560"/>
    </source>
</evidence>
<evidence type="ECO:0000313" key="7">
    <source>
        <dbReference type="Proteomes" id="UP001597641"/>
    </source>
</evidence>
<dbReference type="Gene3D" id="3.40.640.10">
    <property type="entry name" value="Type I PLP-dependent aspartate aminotransferase-like (Major domain)"/>
    <property type="match status" value="1"/>
</dbReference>
<dbReference type="InterPro" id="IPR049704">
    <property type="entry name" value="Aminotrans_3_PPA_site"/>
</dbReference>
<protein>
    <submittedName>
        <fullName evidence="6">Aspartate aminotransferase family protein</fullName>
    </submittedName>
</protein>
<dbReference type="GO" id="GO:0008483">
    <property type="term" value="F:transaminase activity"/>
    <property type="evidence" value="ECO:0007669"/>
    <property type="project" value="UniProtKB-KW"/>
</dbReference>
<proteinExistence type="inferred from homology"/>
<dbReference type="EMBL" id="JBHUOX010000001">
    <property type="protein sequence ID" value="MFD2998998.1"/>
    <property type="molecule type" value="Genomic_DNA"/>
</dbReference>
<sequence length="384" mass="41792">MNLFDVYPLFDITPVKAQGAYLWDEHGRRYLDLYGGHAVISIGHSHPLYVKRMARQLYNIGFYSNSVQMPLQQELAEKLGKLSGYEDYSLFLCSSGAEANENALKLASIHTGRKKLLAFKGAFHGRTSAAVAVTDNPAIQAPINQTENVVFVPLNDTEAFNYALKVHGPELAAVIVEGIQGVGGVHAPEGEFLKEVAAGCERVGALLILDEVQTGYGRTGRFFAHQYTDVKPDLITVAKGMGNGFPVAGVLIHPKIEAKHGLLGTTFGGNYLACVAALAVLEVIEEENLLENAQHIGNRLIQALRELPGVREVRGEGLMIGVELEEHCAPIRKQLLTEFGIFTGSSSDKNTLRLLPPLCIGAREVDTFLSAFESILHTSTIQTR</sequence>
<evidence type="ECO:0000256" key="2">
    <source>
        <dbReference type="ARBA" id="ARBA00022576"/>
    </source>
</evidence>
<keyword evidence="7" id="KW-1185">Reference proteome</keyword>
<dbReference type="InterPro" id="IPR015421">
    <property type="entry name" value="PyrdxlP-dep_Trfase_major"/>
</dbReference>
<dbReference type="PROSITE" id="PS00600">
    <property type="entry name" value="AA_TRANSFER_CLASS_3"/>
    <property type="match status" value="1"/>
</dbReference>
<evidence type="ECO:0000256" key="4">
    <source>
        <dbReference type="ARBA" id="ARBA00022898"/>
    </source>
</evidence>
<dbReference type="PANTHER" id="PTHR11986">
    <property type="entry name" value="AMINOTRANSFERASE CLASS III"/>
    <property type="match status" value="1"/>
</dbReference>
<evidence type="ECO:0000256" key="1">
    <source>
        <dbReference type="ARBA" id="ARBA00001933"/>
    </source>
</evidence>
<dbReference type="InterPro" id="IPR015422">
    <property type="entry name" value="PyrdxlP-dep_Trfase_small"/>
</dbReference>
<keyword evidence="4 5" id="KW-0663">Pyridoxal phosphate</keyword>
<reference evidence="7" key="1">
    <citation type="journal article" date="2019" name="Int. J. Syst. Evol. Microbiol.">
        <title>The Global Catalogue of Microorganisms (GCM) 10K type strain sequencing project: providing services to taxonomists for standard genome sequencing and annotation.</title>
        <authorList>
            <consortium name="The Broad Institute Genomics Platform"/>
            <consortium name="The Broad Institute Genome Sequencing Center for Infectious Disease"/>
            <person name="Wu L."/>
            <person name="Ma J."/>
        </authorList>
    </citation>
    <scope>NUCLEOTIDE SEQUENCE [LARGE SCALE GENOMIC DNA]</scope>
    <source>
        <strain evidence="7">KCTC 23984</strain>
    </source>
</reference>
<dbReference type="Proteomes" id="UP001597641">
    <property type="component" value="Unassembled WGS sequence"/>
</dbReference>
<keyword evidence="2 6" id="KW-0032">Aminotransferase</keyword>
<gene>
    <name evidence="6" type="ORF">ACFS7Z_01385</name>
</gene>
<dbReference type="CDD" id="cd00610">
    <property type="entry name" value="OAT_like"/>
    <property type="match status" value="1"/>
</dbReference>
<name>A0ABW6BSD8_9BACT</name>
<dbReference type="InterPro" id="IPR015424">
    <property type="entry name" value="PyrdxlP-dep_Trfase"/>
</dbReference>
<organism evidence="6 7">
    <name type="scientific">Pontibacter toksunensis</name>
    <dbReference type="NCBI Taxonomy" id="1332631"/>
    <lineage>
        <taxon>Bacteria</taxon>
        <taxon>Pseudomonadati</taxon>
        <taxon>Bacteroidota</taxon>
        <taxon>Cytophagia</taxon>
        <taxon>Cytophagales</taxon>
        <taxon>Hymenobacteraceae</taxon>
        <taxon>Pontibacter</taxon>
    </lineage>
</organism>
<accession>A0ABW6BSD8</accession>
<dbReference type="PANTHER" id="PTHR11986:SF79">
    <property type="entry name" value="ACETYLORNITHINE AMINOTRANSFERASE, MITOCHONDRIAL"/>
    <property type="match status" value="1"/>
</dbReference>
<comment type="caution">
    <text evidence="6">The sequence shown here is derived from an EMBL/GenBank/DDBJ whole genome shotgun (WGS) entry which is preliminary data.</text>
</comment>
<dbReference type="InterPro" id="IPR005814">
    <property type="entry name" value="Aminotrans_3"/>
</dbReference>
<comment type="similarity">
    <text evidence="5">Belongs to the class-III pyridoxal-phosphate-dependent aminotransferase family.</text>
</comment>
<dbReference type="SUPFAM" id="SSF53383">
    <property type="entry name" value="PLP-dependent transferases"/>
    <property type="match status" value="1"/>
</dbReference>
<dbReference type="Gene3D" id="3.90.1150.10">
    <property type="entry name" value="Aspartate Aminotransferase, domain 1"/>
    <property type="match status" value="1"/>
</dbReference>
<dbReference type="RefSeq" id="WP_377479745.1">
    <property type="nucleotide sequence ID" value="NZ_JBHUOX010000001.1"/>
</dbReference>
<evidence type="ECO:0000256" key="3">
    <source>
        <dbReference type="ARBA" id="ARBA00022679"/>
    </source>
</evidence>